<comment type="caution">
    <text evidence="9">The sequence shown here is derived from an EMBL/GenBank/DDBJ whole genome shotgun (WGS) entry which is preliminary data.</text>
</comment>
<dbReference type="PANTHER" id="PTHR21716:SF53">
    <property type="entry name" value="PERMEASE PERM-RELATED"/>
    <property type="match status" value="1"/>
</dbReference>
<evidence type="ECO:0000256" key="7">
    <source>
        <dbReference type="ARBA" id="ARBA00023136"/>
    </source>
</evidence>
<feature type="transmembrane region" description="Helical" evidence="8">
    <location>
        <begin position="296"/>
        <end position="329"/>
    </location>
</feature>
<evidence type="ECO:0000256" key="8">
    <source>
        <dbReference type="SAM" id="Phobius"/>
    </source>
</evidence>
<evidence type="ECO:0000313" key="9">
    <source>
        <dbReference type="EMBL" id="NMM65589.1"/>
    </source>
</evidence>
<keyword evidence="5 8" id="KW-0812">Transmembrane</keyword>
<feature type="transmembrane region" description="Helical" evidence="8">
    <location>
        <begin position="206"/>
        <end position="234"/>
    </location>
</feature>
<feature type="transmembrane region" description="Helical" evidence="8">
    <location>
        <begin position="240"/>
        <end position="259"/>
    </location>
</feature>
<dbReference type="PANTHER" id="PTHR21716">
    <property type="entry name" value="TRANSMEMBRANE PROTEIN"/>
    <property type="match status" value="1"/>
</dbReference>
<feature type="transmembrane region" description="Helical" evidence="8">
    <location>
        <begin position="7"/>
        <end position="25"/>
    </location>
</feature>
<evidence type="ECO:0000256" key="4">
    <source>
        <dbReference type="ARBA" id="ARBA00022475"/>
    </source>
</evidence>
<feature type="transmembrane region" description="Helical" evidence="8">
    <location>
        <begin position="266"/>
        <end position="284"/>
    </location>
</feature>
<dbReference type="Pfam" id="PF01594">
    <property type="entry name" value="AI-2E_transport"/>
    <property type="match status" value="1"/>
</dbReference>
<evidence type="ECO:0000313" key="10">
    <source>
        <dbReference type="Proteomes" id="UP000537131"/>
    </source>
</evidence>
<keyword evidence="6 8" id="KW-1133">Transmembrane helix</keyword>
<evidence type="ECO:0000256" key="6">
    <source>
        <dbReference type="ARBA" id="ARBA00022989"/>
    </source>
</evidence>
<gene>
    <name evidence="9" type="ORF">HBE96_23715</name>
</gene>
<organism evidence="9 10">
    <name type="scientific">Clostridium muellerianum</name>
    <dbReference type="NCBI Taxonomy" id="2716538"/>
    <lineage>
        <taxon>Bacteria</taxon>
        <taxon>Bacillati</taxon>
        <taxon>Bacillota</taxon>
        <taxon>Clostridia</taxon>
        <taxon>Eubacteriales</taxon>
        <taxon>Clostridiaceae</taxon>
        <taxon>Clostridium</taxon>
    </lineage>
</organism>
<name>A0A7Y0ELC7_9CLOT</name>
<keyword evidence="4" id="KW-1003">Cell membrane</keyword>
<dbReference type="EMBL" id="JABBNI010000066">
    <property type="protein sequence ID" value="NMM65589.1"/>
    <property type="molecule type" value="Genomic_DNA"/>
</dbReference>
<evidence type="ECO:0000256" key="1">
    <source>
        <dbReference type="ARBA" id="ARBA00004651"/>
    </source>
</evidence>
<evidence type="ECO:0000256" key="3">
    <source>
        <dbReference type="ARBA" id="ARBA00022448"/>
    </source>
</evidence>
<sequence>MKRIYKYIIAFIVTFFIIFLCLRSAAIREVAYLLFISFTIAYTLRPIQRYMEQNGIKKRFAAICLICMLIIIVMTIFLLIIPSAFKESLNINNTINNIQKIIDNFYLKLKPISSNKTIYTIINNFSAKINYQFISLFSKMFDSALNIGQNIVSIAVIPIISYYFLSDGDNIANKILNFFPIKSKNMIKKVGKDIDKILGRYIVSQLLLCVFIGAITFVILVFFHIDFPIILSILNAFFNIIPYFGPVFGAIPAVFMAFIKSPEKAIWVLIWLYLLQQIEGNILSPKITGDSVNMHPLVVIILLIIGGKAAGFLGMILAIPVGVIIKIIYEDLNYYLF</sequence>
<dbReference type="InterPro" id="IPR002549">
    <property type="entry name" value="AI-2E-like"/>
</dbReference>
<comment type="subcellular location">
    <subcellularLocation>
        <location evidence="1">Cell membrane</location>
        <topology evidence="1">Multi-pass membrane protein</topology>
    </subcellularLocation>
</comment>
<proteinExistence type="inferred from homology"/>
<keyword evidence="7 8" id="KW-0472">Membrane</keyword>
<feature type="transmembrane region" description="Helical" evidence="8">
    <location>
        <begin position="31"/>
        <end position="48"/>
    </location>
</feature>
<reference evidence="9 10" key="1">
    <citation type="submission" date="2020-06" db="EMBL/GenBank/DDBJ databases">
        <title>Complete Genome Sequence of Clostridium muelleri sp. nov. P21T, an Acid-Alcohol Producing Acetogen Isolated from Old Hay.</title>
        <authorList>
            <person name="Duncan K.E."/>
            <person name="Tanner R.S."/>
        </authorList>
    </citation>
    <scope>NUCLEOTIDE SEQUENCE [LARGE SCALE GENOMIC DNA]</scope>
    <source>
        <strain evidence="9 10">P21</strain>
    </source>
</reference>
<evidence type="ECO:0000256" key="2">
    <source>
        <dbReference type="ARBA" id="ARBA00009773"/>
    </source>
</evidence>
<comment type="similarity">
    <text evidence="2">Belongs to the autoinducer-2 exporter (AI-2E) (TC 2.A.86) family.</text>
</comment>
<keyword evidence="3" id="KW-0813">Transport</keyword>
<feature type="transmembrane region" description="Helical" evidence="8">
    <location>
        <begin position="60"/>
        <end position="81"/>
    </location>
</feature>
<accession>A0A7Y0ELC7</accession>
<evidence type="ECO:0000256" key="5">
    <source>
        <dbReference type="ARBA" id="ARBA00022692"/>
    </source>
</evidence>
<dbReference type="Proteomes" id="UP000537131">
    <property type="component" value="Unassembled WGS sequence"/>
</dbReference>
<dbReference type="GO" id="GO:0055085">
    <property type="term" value="P:transmembrane transport"/>
    <property type="evidence" value="ECO:0007669"/>
    <property type="project" value="TreeGrafter"/>
</dbReference>
<keyword evidence="10" id="KW-1185">Reference proteome</keyword>
<protein>
    <submittedName>
        <fullName evidence="9">AI-2E family transporter</fullName>
    </submittedName>
</protein>
<dbReference type="AlphaFoldDB" id="A0A7Y0ELC7"/>
<dbReference type="GO" id="GO:0005886">
    <property type="term" value="C:plasma membrane"/>
    <property type="evidence" value="ECO:0007669"/>
    <property type="project" value="UniProtKB-SubCell"/>
</dbReference>
<feature type="transmembrane region" description="Helical" evidence="8">
    <location>
        <begin position="147"/>
        <end position="165"/>
    </location>
</feature>